<evidence type="ECO:0000256" key="8">
    <source>
        <dbReference type="ARBA" id="ARBA00023315"/>
    </source>
</evidence>
<dbReference type="Gene3D" id="3.30.559.10">
    <property type="entry name" value="Chloramphenicol acetyltransferase-like domain"/>
    <property type="match status" value="1"/>
</dbReference>
<dbReference type="GO" id="GO:0005829">
    <property type="term" value="C:cytosol"/>
    <property type="evidence" value="ECO:0007669"/>
    <property type="project" value="UniProtKB-ARBA"/>
</dbReference>
<evidence type="ECO:0000256" key="3">
    <source>
        <dbReference type="ARBA" id="ARBA00007317"/>
    </source>
</evidence>
<dbReference type="InterPro" id="IPR011053">
    <property type="entry name" value="Single_hybrid_motif"/>
</dbReference>
<dbReference type="InterPro" id="IPR036625">
    <property type="entry name" value="E3-bd_dom_sf"/>
</dbReference>
<dbReference type="EC" id="2.3.1.-" evidence="10"/>
<dbReference type="InterPro" id="IPR003016">
    <property type="entry name" value="2-oxoA_DH_lipoyl-BS"/>
</dbReference>
<dbReference type="FunFam" id="3.30.559.10:FF:000007">
    <property type="entry name" value="Dihydrolipoamide acetyltransferase component of pyruvate dehydrogenase complex"/>
    <property type="match status" value="1"/>
</dbReference>
<sequence length="467" mass="51404">MLSSRFLTRVTPRLKTLARNFHYTPLAFKVKPFLLADIGEGIKECEVIQWFVQPGARIEEFEPICEVQSDKASVEITSRYNGVIKQLHYDVGQMALVGKPLIDIDVEEEGANEDSTVVEQESQEAKEPVEPVVSQATHTPSNSLHKQTGKFATLATPAVRRLTKELGIDISYIPGTGKDGRVLKEDVITFHANGNRTPSPEKSQEKTGVTAETPPPLAPVAPQLEEQTLPLTPVQSQMFKAMTNSLAIPHFLYTEEVQIDGLTGMRAKINKLLKKRVFGENTPDKISYMPFFIKAMSIALKEFPIVNSRVTFDSVSGKPLLVHRPFHNIGVAMDTPSGLIVPNIKNVQDLSVLEIAAELNRLQALGATGKFAASDLQGSTISISNIGNVGGTYLMPVIVDSQVAIVGIGKARVIPSFDDKMQIIPKQVINTSWSGDHRVLDGMTMARMADRFKQLLEDPELMIVNIR</sequence>
<dbReference type="Gene3D" id="2.40.50.100">
    <property type="match status" value="1"/>
</dbReference>
<evidence type="ECO:0000256" key="9">
    <source>
        <dbReference type="ARBA" id="ARBA00051775"/>
    </source>
</evidence>
<dbReference type="InterPro" id="IPR050743">
    <property type="entry name" value="2-oxoacid_DH_E2_comp"/>
</dbReference>
<dbReference type="EMBL" id="CABVLU010000003">
    <property type="protein sequence ID" value="VVT53133.1"/>
    <property type="molecule type" value="Genomic_DNA"/>
</dbReference>
<dbReference type="GO" id="GO:0045333">
    <property type="term" value="P:cellular respiration"/>
    <property type="evidence" value="ECO:0007669"/>
    <property type="project" value="UniProtKB-ARBA"/>
</dbReference>
<feature type="domain" description="Peripheral subunit-binding (PSBD)" evidence="13">
    <location>
        <begin position="154"/>
        <end position="191"/>
    </location>
</feature>
<dbReference type="OrthoDB" id="15567at2759"/>
<comment type="similarity">
    <text evidence="3 10">Belongs to the 2-oxoacid dehydrogenase family.</text>
</comment>
<dbReference type="Pfam" id="PF00364">
    <property type="entry name" value="Biotin_lipoyl"/>
    <property type="match status" value="1"/>
</dbReference>
<feature type="region of interest" description="Disordered" evidence="11">
    <location>
        <begin position="120"/>
        <end position="145"/>
    </location>
</feature>
<proteinExistence type="inferred from homology"/>
<dbReference type="SUPFAM" id="SSF47005">
    <property type="entry name" value="Peripheral subunit-binding domain of 2-oxo acid dehydrogenase complex"/>
    <property type="match status" value="1"/>
</dbReference>
<keyword evidence="7" id="KW-0496">Mitochondrion</keyword>
<keyword evidence="6" id="KW-0809">Transit peptide</keyword>
<evidence type="ECO:0000259" key="13">
    <source>
        <dbReference type="PROSITE" id="PS51826"/>
    </source>
</evidence>
<dbReference type="AlphaFoldDB" id="A0A5E8BPA6"/>
<dbReference type="CDD" id="cd06849">
    <property type="entry name" value="lipoyl_domain"/>
    <property type="match status" value="1"/>
</dbReference>
<feature type="compositionally biased region" description="Polar residues" evidence="11">
    <location>
        <begin position="192"/>
        <end position="201"/>
    </location>
</feature>
<dbReference type="PROSITE" id="PS51826">
    <property type="entry name" value="PSBD"/>
    <property type="match status" value="1"/>
</dbReference>
<dbReference type="Pfam" id="PF00198">
    <property type="entry name" value="2-oxoacid_dh"/>
    <property type="match status" value="1"/>
</dbReference>
<dbReference type="PANTHER" id="PTHR43178">
    <property type="entry name" value="DIHYDROLIPOAMIDE ACETYLTRANSFERASE COMPONENT OF PYRUVATE DEHYDROGENASE COMPLEX"/>
    <property type="match status" value="1"/>
</dbReference>
<dbReference type="PANTHER" id="PTHR43178:SF5">
    <property type="entry name" value="LIPOAMIDE ACYLTRANSFERASE COMPONENT OF BRANCHED-CHAIN ALPHA-KETO ACID DEHYDROGENASE COMPLEX, MITOCHONDRIAL"/>
    <property type="match status" value="1"/>
</dbReference>
<accession>A0A5E8BPA6</accession>
<protein>
    <recommendedName>
        <fullName evidence="10">Dihydrolipoamide acetyltransferase component of pyruvate dehydrogenase complex</fullName>
        <ecNumber evidence="10">2.3.1.-</ecNumber>
    </recommendedName>
</protein>
<feature type="region of interest" description="Disordered" evidence="11">
    <location>
        <begin position="191"/>
        <end position="212"/>
    </location>
</feature>
<dbReference type="InterPro" id="IPR004167">
    <property type="entry name" value="PSBD"/>
</dbReference>
<keyword evidence="15" id="KW-1185">Reference proteome</keyword>
<name>A0A5E8BPA6_9ASCO</name>
<dbReference type="GeneID" id="43582238"/>
<evidence type="ECO:0000256" key="10">
    <source>
        <dbReference type="RuleBase" id="RU003423"/>
    </source>
</evidence>
<dbReference type="Gene3D" id="4.10.320.10">
    <property type="entry name" value="E3-binding domain"/>
    <property type="match status" value="1"/>
</dbReference>
<dbReference type="SUPFAM" id="SSF52777">
    <property type="entry name" value="CoA-dependent acyltransferases"/>
    <property type="match status" value="1"/>
</dbReference>
<feature type="domain" description="Lipoyl-binding" evidence="12">
    <location>
        <begin position="30"/>
        <end position="105"/>
    </location>
</feature>
<keyword evidence="4 10" id="KW-0808">Transferase</keyword>
<dbReference type="FunFam" id="2.40.50.100:FF:000013">
    <property type="entry name" value="Dihydrolipoamide acetyltransferase component of pyruvate dehydrogenase complex"/>
    <property type="match status" value="1"/>
</dbReference>
<dbReference type="PROSITE" id="PS50968">
    <property type="entry name" value="BIOTINYL_LIPOYL"/>
    <property type="match status" value="1"/>
</dbReference>
<dbReference type="Pfam" id="PF02817">
    <property type="entry name" value="E3_binding"/>
    <property type="match status" value="1"/>
</dbReference>
<evidence type="ECO:0000256" key="1">
    <source>
        <dbReference type="ARBA" id="ARBA00001938"/>
    </source>
</evidence>
<evidence type="ECO:0000313" key="15">
    <source>
        <dbReference type="Proteomes" id="UP000398389"/>
    </source>
</evidence>
<evidence type="ECO:0000313" key="14">
    <source>
        <dbReference type="EMBL" id="VVT53133.1"/>
    </source>
</evidence>
<dbReference type="GO" id="GO:0043754">
    <property type="term" value="F:dihydrolipoamide branched chain acyltransferase activity"/>
    <property type="evidence" value="ECO:0007669"/>
    <property type="project" value="UniProtKB-EC"/>
</dbReference>
<dbReference type="PROSITE" id="PS00189">
    <property type="entry name" value="LIPOYL"/>
    <property type="match status" value="1"/>
</dbReference>
<feature type="compositionally biased region" description="Polar residues" evidence="11">
    <location>
        <begin position="134"/>
        <end position="145"/>
    </location>
</feature>
<dbReference type="FunFam" id="4.10.320.10:FF:000002">
    <property type="entry name" value="Dihydrolipoamide acetyltransferase component of pyruvate dehydrogenase complex"/>
    <property type="match status" value="1"/>
</dbReference>
<evidence type="ECO:0000256" key="2">
    <source>
        <dbReference type="ARBA" id="ARBA00004305"/>
    </source>
</evidence>
<organism evidence="14 15">
    <name type="scientific">Magnusiomyces paraingens</name>
    <dbReference type="NCBI Taxonomy" id="2606893"/>
    <lineage>
        <taxon>Eukaryota</taxon>
        <taxon>Fungi</taxon>
        <taxon>Dikarya</taxon>
        <taxon>Ascomycota</taxon>
        <taxon>Saccharomycotina</taxon>
        <taxon>Dipodascomycetes</taxon>
        <taxon>Dipodascales</taxon>
        <taxon>Dipodascaceae</taxon>
        <taxon>Magnusiomyces</taxon>
    </lineage>
</organism>
<evidence type="ECO:0000256" key="7">
    <source>
        <dbReference type="ARBA" id="ARBA00023128"/>
    </source>
</evidence>
<comment type="cofactor">
    <cofactor evidence="1 10">
        <name>(R)-lipoate</name>
        <dbReference type="ChEBI" id="CHEBI:83088"/>
    </cofactor>
</comment>
<gene>
    <name evidence="14" type="ORF">SAPINGB_P003420</name>
</gene>
<keyword evidence="8 10" id="KW-0012">Acyltransferase</keyword>
<evidence type="ECO:0000256" key="11">
    <source>
        <dbReference type="SAM" id="MobiDB-lite"/>
    </source>
</evidence>
<evidence type="ECO:0000256" key="4">
    <source>
        <dbReference type="ARBA" id="ARBA00022679"/>
    </source>
</evidence>
<evidence type="ECO:0000256" key="6">
    <source>
        <dbReference type="ARBA" id="ARBA00022946"/>
    </source>
</evidence>
<evidence type="ECO:0000256" key="5">
    <source>
        <dbReference type="ARBA" id="ARBA00022823"/>
    </source>
</evidence>
<dbReference type="InterPro" id="IPR023213">
    <property type="entry name" value="CAT-like_dom_sf"/>
</dbReference>
<keyword evidence="5 10" id="KW-0450">Lipoyl</keyword>
<dbReference type="RefSeq" id="XP_031854029.1">
    <property type="nucleotide sequence ID" value="XM_031998138.1"/>
</dbReference>
<dbReference type="Proteomes" id="UP000398389">
    <property type="component" value="Unassembled WGS sequence"/>
</dbReference>
<evidence type="ECO:0000259" key="12">
    <source>
        <dbReference type="PROSITE" id="PS50968"/>
    </source>
</evidence>
<comment type="catalytic activity">
    <reaction evidence="9">
        <text>N(6)-[(R)-dihydrolipoyl]-L-lysyl-[protein] + 2-methylpropanoyl-CoA = N(6)-[(R)-S(8)-2-methylpropanoyldihydrolipoyl]-L-lysyl-[protein] + CoA</text>
        <dbReference type="Rhea" id="RHEA:18865"/>
        <dbReference type="Rhea" id="RHEA-COMP:10475"/>
        <dbReference type="Rhea" id="RHEA-COMP:10497"/>
        <dbReference type="ChEBI" id="CHEBI:57287"/>
        <dbReference type="ChEBI" id="CHEBI:57338"/>
        <dbReference type="ChEBI" id="CHEBI:83100"/>
        <dbReference type="ChEBI" id="CHEBI:83142"/>
        <dbReference type="EC" id="2.3.1.168"/>
    </reaction>
    <physiologicalReaction direction="left-to-right" evidence="9">
        <dbReference type="Rhea" id="RHEA:18866"/>
    </physiologicalReaction>
</comment>
<dbReference type="InterPro" id="IPR001078">
    <property type="entry name" value="2-oxoacid_DH_actylTfrase"/>
</dbReference>
<comment type="subcellular location">
    <subcellularLocation>
        <location evidence="2">Mitochondrion matrix</location>
    </subcellularLocation>
</comment>
<dbReference type="GO" id="GO:0016407">
    <property type="term" value="F:acetyltransferase activity"/>
    <property type="evidence" value="ECO:0007669"/>
    <property type="project" value="TreeGrafter"/>
</dbReference>
<dbReference type="GO" id="GO:0005759">
    <property type="term" value="C:mitochondrial matrix"/>
    <property type="evidence" value="ECO:0007669"/>
    <property type="project" value="UniProtKB-SubCell"/>
</dbReference>
<reference evidence="14 15" key="1">
    <citation type="submission" date="2019-09" db="EMBL/GenBank/DDBJ databases">
        <authorList>
            <person name="Brejova B."/>
        </authorList>
    </citation>
    <scope>NUCLEOTIDE SEQUENCE [LARGE SCALE GENOMIC DNA]</scope>
</reference>
<dbReference type="SUPFAM" id="SSF51230">
    <property type="entry name" value="Single hybrid motif"/>
    <property type="match status" value="1"/>
</dbReference>
<dbReference type="InterPro" id="IPR000089">
    <property type="entry name" value="Biotin_lipoyl"/>
</dbReference>
<dbReference type="GO" id="GO:0031405">
    <property type="term" value="F:lipoic acid binding"/>
    <property type="evidence" value="ECO:0007669"/>
    <property type="project" value="TreeGrafter"/>
</dbReference>